<keyword evidence="11" id="KW-1185">Reference proteome</keyword>
<organism evidence="10 11">
    <name type="scientific">Lactuca saligna</name>
    <name type="common">Willowleaf lettuce</name>
    <dbReference type="NCBI Taxonomy" id="75948"/>
    <lineage>
        <taxon>Eukaryota</taxon>
        <taxon>Viridiplantae</taxon>
        <taxon>Streptophyta</taxon>
        <taxon>Embryophyta</taxon>
        <taxon>Tracheophyta</taxon>
        <taxon>Spermatophyta</taxon>
        <taxon>Magnoliopsida</taxon>
        <taxon>eudicotyledons</taxon>
        <taxon>Gunneridae</taxon>
        <taxon>Pentapetalae</taxon>
        <taxon>asterids</taxon>
        <taxon>campanulids</taxon>
        <taxon>Asterales</taxon>
        <taxon>Asteraceae</taxon>
        <taxon>Cichorioideae</taxon>
        <taxon>Cichorieae</taxon>
        <taxon>Lactucinae</taxon>
        <taxon>Lactuca</taxon>
    </lineage>
</organism>
<dbReference type="GO" id="GO:0016413">
    <property type="term" value="F:O-acetyltransferase activity"/>
    <property type="evidence" value="ECO:0007669"/>
    <property type="project" value="InterPro"/>
</dbReference>
<evidence type="ECO:0000256" key="2">
    <source>
        <dbReference type="ARBA" id="ARBA00007727"/>
    </source>
</evidence>
<protein>
    <recommendedName>
        <fullName evidence="12">Trichome birefringence-like N-terminal domain-containing protein</fullName>
    </recommendedName>
</protein>
<evidence type="ECO:0000259" key="9">
    <source>
        <dbReference type="Pfam" id="PF14416"/>
    </source>
</evidence>
<proteinExistence type="inferred from homology"/>
<evidence type="ECO:0008006" key="12">
    <source>
        <dbReference type="Google" id="ProtNLM"/>
    </source>
</evidence>
<sequence>MVKNPSHQDIDSSTYMTILKKFKPFKLFEPSSGILGFLFITVCIVFGFFYLDYRSVVTGGVFRFSNGIERLKWLKFGSNSEVYSTKKIDFLSVDGDGCDVFEGDWLWDEKYPLYQSTDCRFLDGGFRCSENGRPDLLYTKWRWQPKDCNLPRFNGTRMLESMKNKRIVFVGDSIGRNQWESLLCMLSSTITSTKETDNDSIYEVNGNPITKHKGFLVFKFRDYNSTIEYYRAPFLVLQSRPPPNSPLDIRTTLKLDQMDWSSAKWRDADVLVFNTGHWWNNEKTIKGGCYFQEGEKVNMEMKVETAYKKALETVIAWVDKEVNKTKTQVFFRTYAPVHFRRGNWRSGGNCHQETLPNLGSSPEQPSTTSPQYHIFKDVISNDSKNSSMNVLNTTIMSARRKDGHPSLYYLGPMMSPAAVHRQDCSHWCLPGVPDAWNEILYAFVLKQAAVSGGGVWSFDMVMKRCFKFGTFGGRVRGAVGGVGAVGVDGSVDRAAVAGVDYGGTEAITIGVRGWLDGSGVSMMEVEVESDRSGIRQGKEETYRVSIVEVEVVGGGDLKGNHSH</sequence>
<keyword evidence="5 7" id="KW-1133">Transmembrane helix</keyword>
<feature type="domain" description="Trichome birefringence-like N-terminal" evidence="9">
    <location>
        <begin position="97"/>
        <end position="149"/>
    </location>
</feature>
<evidence type="ECO:0000256" key="7">
    <source>
        <dbReference type="SAM" id="Phobius"/>
    </source>
</evidence>
<dbReference type="AlphaFoldDB" id="A0AA35Z3N6"/>
<accession>A0AA35Z3N6</accession>
<evidence type="ECO:0000259" key="8">
    <source>
        <dbReference type="Pfam" id="PF13839"/>
    </source>
</evidence>
<evidence type="ECO:0000256" key="1">
    <source>
        <dbReference type="ARBA" id="ARBA00004167"/>
    </source>
</evidence>
<dbReference type="Proteomes" id="UP001177003">
    <property type="component" value="Chromosome 5"/>
</dbReference>
<dbReference type="EMBL" id="OX465081">
    <property type="protein sequence ID" value="CAI9285321.1"/>
    <property type="molecule type" value="Genomic_DNA"/>
</dbReference>
<comment type="subcellular location">
    <subcellularLocation>
        <location evidence="1">Membrane</location>
        <topology evidence="1">Single-pass membrane protein</topology>
    </subcellularLocation>
</comment>
<dbReference type="InterPro" id="IPR026057">
    <property type="entry name" value="TBL_C"/>
</dbReference>
<evidence type="ECO:0000313" key="11">
    <source>
        <dbReference type="Proteomes" id="UP001177003"/>
    </source>
</evidence>
<evidence type="ECO:0000313" key="10">
    <source>
        <dbReference type="EMBL" id="CAI9285321.1"/>
    </source>
</evidence>
<evidence type="ECO:0000256" key="4">
    <source>
        <dbReference type="ARBA" id="ARBA00022968"/>
    </source>
</evidence>
<keyword evidence="3 7" id="KW-0812">Transmembrane</keyword>
<evidence type="ECO:0000256" key="6">
    <source>
        <dbReference type="ARBA" id="ARBA00023136"/>
    </source>
</evidence>
<dbReference type="GO" id="GO:0016020">
    <property type="term" value="C:membrane"/>
    <property type="evidence" value="ECO:0007669"/>
    <property type="project" value="UniProtKB-SubCell"/>
</dbReference>
<feature type="domain" description="Trichome birefringence-like C-terminal" evidence="8">
    <location>
        <begin position="150"/>
        <end position="442"/>
    </location>
</feature>
<dbReference type="Pfam" id="PF13839">
    <property type="entry name" value="PC-Esterase"/>
    <property type="match status" value="1"/>
</dbReference>
<name>A0AA35Z3N6_LACSI</name>
<evidence type="ECO:0000256" key="3">
    <source>
        <dbReference type="ARBA" id="ARBA00022692"/>
    </source>
</evidence>
<dbReference type="InterPro" id="IPR029962">
    <property type="entry name" value="TBL"/>
</dbReference>
<reference evidence="10" key="1">
    <citation type="submission" date="2023-04" db="EMBL/GenBank/DDBJ databases">
        <authorList>
            <person name="Vijverberg K."/>
            <person name="Xiong W."/>
            <person name="Schranz E."/>
        </authorList>
    </citation>
    <scope>NUCLEOTIDE SEQUENCE</scope>
</reference>
<comment type="similarity">
    <text evidence="2">Belongs to the PC-esterase family. TBL subfamily.</text>
</comment>
<dbReference type="PANTHER" id="PTHR32285">
    <property type="entry name" value="PROTEIN TRICHOME BIREFRINGENCE-LIKE 9-RELATED"/>
    <property type="match status" value="1"/>
</dbReference>
<dbReference type="InterPro" id="IPR025846">
    <property type="entry name" value="TBL_N"/>
</dbReference>
<dbReference type="Pfam" id="PF14416">
    <property type="entry name" value="PMR5N"/>
    <property type="match status" value="1"/>
</dbReference>
<evidence type="ECO:0000256" key="5">
    <source>
        <dbReference type="ARBA" id="ARBA00022989"/>
    </source>
</evidence>
<gene>
    <name evidence="10" type="ORF">LSALG_LOCUS24795</name>
</gene>
<dbReference type="PANTHER" id="PTHR32285:SF213">
    <property type="entry name" value="PROTEIN TRICHOME BIREFRINGENCE-LIKE 11"/>
    <property type="match status" value="1"/>
</dbReference>
<dbReference type="GO" id="GO:0005794">
    <property type="term" value="C:Golgi apparatus"/>
    <property type="evidence" value="ECO:0007669"/>
    <property type="project" value="TreeGrafter"/>
</dbReference>
<keyword evidence="6 7" id="KW-0472">Membrane</keyword>
<feature type="transmembrane region" description="Helical" evidence="7">
    <location>
        <begin position="34"/>
        <end position="53"/>
    </location>
</feature>
<keyword evidence="4" id="KW-0735">Signal-anchor</keyword>